<dbReference type="STRING" id="1817828.A2722_03490"/>
<comment type="caution">
    <text evidence="2">The sequence shown here is derived from an EMBL/GenBank/DDBJ whole genome shotgun (WGS) entry which is preliminary data.</text>
</comment>
<name>A0A1F5PIH8_9BACT</name>
<dbReference type="Proteomes" id="UP000178377">
    <property type="component" value="Unassembled WGS sequence"/>
</dbReference>
<sequence length="184" mass="20518">MHVPAWLLLPLVLLAIWSVVITAFHFLWNPLPYPDLGSWIFVAPSKEAQLAVIGMLRNFGHKPRFRADSQDIKRAIYPTGVIINTVLPPIACQLKGRTSGLAIVHPDPPGAAKEAVEYLEREGYEADVWEDPEPSMDKGSFAFVITSALPGTVLVFRKHIAKLGPRPPRWQTVDYARRYSLPGV</sequence>
<accession>A0A1F5PIH8</accession>
<evidence type="ECO:0000313" key="2">
    <source>
        <dbReference type="EMBL" id="OGE89726.1"/>
    </source>
</evidence>
<feature type="transmembrane region" description="Helical" evidence="1">
    <location>
        <begin position="139"/>
        <end position="156"/>
    </location>
</feature>
<evidence type="ECO:0000256" key="1">
    <source>
        <dbReference type="SAM" id="Phobius"/>
    </source>
</evidence>
<proteinExistence type="predicted"/>
<dbReference type="EMBL" id="MFEO01000017">
    <property type="protein sequence ID" value="OGE89726.1"/>
    <property type="molecule type" value="Genomic_DNA"/>
</dbReference>
<dbReference type="AlphaFoldDB" id="A0A1F5PIH8"/>
<gene>
    <name evidence="2" type="ORF">A2722_03490</name>
</gene>
<keyword evidence="1" id="KW-0812">Transmembrane</keyword>
<keyword evidence="1" id="KW-1133">Transmembrane helix</keyword>
<feature type="transmembrane region" description="Helical" evidence="1">
    <location>
        <begin position="7"/>
        <end position="28"/>
    </location>
</feature>
<keyword evidence="1" id="KW-0472">Membrane</keyword>
<organism evidence="2 3">
    <name type="scientific">Candidatus Doudnabacteria bacterium RIFCSPHIGHO2_01_FULL_50_11</name>
    <dbReference type="NCBI Taxonomy" id="1817828"/>
    <lineage>
        <taxon>Bacteria</taxon>
        <taxon>Candidatus Doudnaibacteriota</taxon>
    </lineage>
</organism>
<reference evidence="2 3" key="1">
    <citation type="journal article" date="2016" name="Nat. Commun.">
        <title>Thousands of microbial genomes shed light on interconnected biogeochemical processes in an aquifer system.</title>
        <authorList>
            <person name="Anantharaman K."/>
            <person name="Brown C.T."/>
            <person name="Hug L.A."/>
            <person name="Sharon I."/>
            <person name="Castelle C.J."/>
            <person name="Probst A.J."/>
            <person name="Thomas B.C."/>
            <person name="Singh A."/>
            <person name="Wilkins M.J."/>
            <person name="Karaoz U."/>
            <person name="Brodie E.L."/>
            <person name="Williams K.H."/>
            <person name="Hubbard S.S."/>
            <person name="Banfield J.F."/>
        </authorList>
    </citation>
    <scope>NUCLEOTIDE SEQUENCE [LARGE SCALE GENOMIC DNA]</scope>
</reference>
<protein>
    <submittedName>
        <fullName evidence="2">Uncharacterized protein</fullName>
    </submittedName>
</protein>
<evidence type="ECO:0000313" key="3">
    <source>
        <dbReference type="Proteomes" id="UP000178377"/>
    </source>
</evidence>